<gene>
    <name evidence="2" type="ORF">D4N35_015650</name>
</gene>
<keyword evidence="1" id="KW-1133">Transmembrane helix</keyword>
<keyword evidence="1" id="KW-0812">Transmembrane</keyword>
<protein>
    <submittedName>
        <fullName evidence="2">Uncharacterized protein</fullName>
    </submittedName>
</protein>
<sequence length="80" mass="8850">MNNRYLLCLLICSALIYFSVPRIHPTASGMEGVFAASWLAFAFLVFAGNLAALLFPNKYKKKYAEGSEAAGKSKKRMRAN</sequence>
<reference evidence="2" key="1">
    <citation type="submission" date="2018-12" db="EMBL/GenBank/DDBJ databases">
        <authorList>
            <person name="Sun L."/>
            <person name="Chen Z."/>
        </authorList>
    </citation>
    <scope>NUCLEOTIDE SEQUENCE [LARGE SCALE GENOMIC DNA]</scope>
    <source>
        <strain evidence="2">DSM 16012</strain>
    </source>
</reference>
<feature type="transmembrane region" description="Helical" evidence="1">
    <location>
        <begin position="35"/>
        <end position="55"/>
    </location>
</feature>
<evidence type="ECO:0000313" key="3">
    <source>
        <dbReference type="Proteomes" id="UP000273811"/>
    </source>
</evidence>
<dbReference type="OrthoDB" id="2969610at2"/>
<dbReference type="GeneID" id="56392497"/>
<keyword evidence="1" id="KW-0472">Membrane</keyword>
<accession>A0A443IKS2</accession>
<evidence type="ECO:0000256" key="1">
    <source>
        <dbReference type="SAM" id="Phobius"/>
    </source>
</evidence>
<evidence type="ECO:0000313" key="2">
    <source>
        <dbReference type="EMBL" id="RWR05329.1"/>
    </source>
</evidence>
<dbReference type="AlphaFoldDB" id="A0A443IKS2"/>
<keyword evidence="3" id="KW-1185">Reference proteome</keyword>
<organism evidence="2 3">
    <name type="scientific">Siminovitchia fortis</name>
    <dbReference type="NCBI Taxonomy" id="254758"/>
    <lineage>
        <taxon>Bacteria</taxon>
        <taxon>Bacillati</taxon>
        <taxon>Bacillota</taxon>
        <taxon>Bacilli</taxon>
        <taxon>Bacillales</taxon>
        <taxon>Bacillaceae</taxon>
        <taxon>Siminovitchia</taxon>
    </lineage>
</organism>
<dbReference type="RefSeq" id="WP_120075365.1">
    <property type="nucleotide sequence ID" value="NZ_CP126113.1"/>
</dbReference>
<name>A0A443IKS2_9BACI</name>
<dbReference type="EMBL" id="QYTU02000045">
    <property type="protein sequence ID" value="RWR05329.1"/>
    <property type="molecule type" value="Genomic_DNA"/>
</dbReference>
<proteinExistence type="predicted"/>
<dbReference type="Proteomes" id="UP000273811">
    <property type="component" value="Unassembled WGS sequence"/>
</dbReference>
<comment type="caution">
    <text evidence="2">The sequence shown here is derived from an EMBL/GenBank/DDBJ whole genome shotgun (WGS) entry which is preliminary data.</text>
</comment>